<dbReference type="RefSeq" id="XP_062681899.1">
    <property type="nucleotide sequence ID" value="XM_062830571.1"/>
</dbReference>
<evidence type="ECO:0000256" key="1">
    <source>
        <dbReference type="ARBA" id="ARBA00004141"/>
    </source>
</evidence>
<proteinExistence type="predicted"/>
<evidence type="ECO:0000256" key="4">
    <source>
        <dbReference type="ARBA" id="ARBA00023136"/>
    </source>
</evidence>
<dbReference type="PANTHER" id="PTHR37451">
    <property type="entry name" value="MARVEL DOMAIN"/>
    <property type="match status" value="1"/>
</dbReference>
<dbReference type="EMBL" id="JAUEPP010000004">
    <property type="protein sequence ID" value="KAK3345286.1"/>
    <property type="molecule type" value="Genomic_DNA"/>
</dbReference>
<reference evidence="7" key="2">
    <citation type="submission" date="2023-06" db="EMBL/GenBank/DDBJ databases">
        <authorList>
            <consortium name="Lawrence Berkeley National Laboratory"/>
            <person name="Haridas S."/>
            <person name="Hensen N."/>
            <person name="Bonometti L."/>
            <person name="Westerberg I."/>
            <person name="Brannstrom I.O."/>
            <person name="Guillou S."/>
            <person name="Cros-Aarteil S."/>
            <person name="Calhoun S."/>
            <person name="Kuo A."/>
            <person name="Mondo S."/>
            <person name="Pangilinan J."/>
            <person name="Riley R."/>
            <person name="Labutti K."/>
            <person name="Andreopoulos B."/>
            <person name="Lipzen A."/>
            <person name="Chen C."/>
            <person name="Yanf M."/>
            <person name="Daum C."/>
            <person name="Ng V."/>
            <person name="Clum A."/>
            <person name="Steindorff A."/>
            <person name="Ohm R."/>
            <person name="Martin F."/>
            <person name="Silar P."/>
            <person name="Natvig D."/>
            <person name="Lalanne C."/>
            <person name="Gautier V."/>
            <person name="Ament-Velasquez S.L."/>
            <person name="Kruys A."/>
            <person name="Hutchinson M.I."/>
            <person name="Powell A.J."/>
            <person name="Barry K."/>
            <person name="Miller A.N."/>
            <person name="Grigoriev I.V."/>
            <person name="Debuchy R."/>
            <person name="Gladieux P."/>
            <person name="Thoren M.H."/>
            <person name="Johannesson H."/>
        </authorList>
    </citation>
    <scope>NUCLEOTIDE SEQUENCE</scope>
    <source>
        <strain evidence="7">CBS 560.94</strain>
    </source>
</reference>
<keyword evidence="3 5" id="KW-1133">Transmembrane helix</keyword>
<dbReference type="GeneID" id="87867725"/>
<evidence type="ECO:0000259" key="6">
    <source>
        <dbReference type="Pfam" id="PF01284"/>
    </source>
</evidence>
<accession>A0AAE0JFA2</accession>
<dbReference type="Pfam" id="PF01284">
    <property type="entry name" value="MARVEL"/>
    <property type="match status" value="1"/>
</dbReference>
<dbReference type="GO" id="GO:0016020">
    <property type="term" value="C:membrane"/>
    <property type="evidence" value="ECO:0007669"/>
    <property type="project" value="UniProtKB-SubCell"/>
</dbReference>
<dbReference type="PANTHER" id="PTHR37451:SF5">
    <property type="entry name" value="MARVEL DOMAIN-CONTAINING PROTEIN"/>
    <property type="match status" value="1"/>
</dbReference>
<keyword evidence="2 5" id="KW-0812">Transmembrane</keyword>
<protein>
    <recommendedName>
        <fullName evidence="6">MARVEL domain-containing protein</fullName>
    </recommendedName>
</protein>
<gene>
    <name evidence="7" type="ORF">B0H65DRAFT_574149</name>
</gene>
<evidence type="ECO:0000256" key="2">
    <source>
        <dbReference type="ARBA" id="ARBA00022692"/>
    </source>
</evidence>
<organism evidence="7 8">
    <name type="scientific">Neurospora tetraspora</name>
    <dbReference type="NCBI Taxonomy" id="94610"/>
    <lineage>
        <taxon>Eukaryota</taxon>
        <taxon>Fungi</taxon>
        <taxon>Dikarya</taxon>
        <taxon>Ascomycota</taxon>
        <taxon>Pezizomycotina</taxon>
        <taxon>Sordariomycetes</taxon>
        <taxon>Sordariomycetidae</taxon>
        <taxon>Sordariales</taxon>
        <taxon>Sordariaceae</taxon>
        <taxon>Neurospora</taxon>
    </lineage>
</organism>
<dbReference type="AlphaFoldDB" id="A0AAE0JFA2"/>
<keyword evidence="4 5" id="KW-0472">Membrane</keyword>
<keyword evidence="8" id="KW-1185">Reference proteome</keyword>
<evidence type="ECO:0000256" key="5">
    <source>
        <dbReference type="SAM" id="Phobius"/>
    </source>
</evidence>
<name>A0AAE0JFA2_9PEZI</name>
<comment type="subcellular location">
    <subcellularLocation>
        <location evidence="1">Membrane</location>
        <topology evidence="1">Multi-pass membrane protein</topology>
    </subcellularLocation>
</comment>
<evidence type="ECO:0000256" key="3">
    <source>
        <dbReference type="ARBA" id="ARBA00022989"/>
    </source>
</evidence>
<sequence length="251" mass="27564">MGFNILLPIRVFQATFSIVIIGLSGFVAHWYNTNTAYLPPSQISFLLFCGVYSLLSALYLGLISKLFPKTSNPYAVLSLEITNLLFWFAGFISLSVFLSKLLFCRGSVCGAARADVGIAACLSISWIVTVALLARDAIRSGGFEGFRNHAQTERKWKSSSVSFHGVDGGDVRQAPYAAADGHDEEEGGWVFPGVAGLKTLVVVARLREHKKKESKKQTRRHRATPSMEIVKKKVVGAWDRRGAKETLIIPV</sequence>
<feature type="transmembrane region" description="Helical" evidence="5">
    <location>
        <begin position="43"/>
        <end position="64"/>
    </location>
</feature>
<comment type="caution">
    <text evidence="7">The sequence shown here is derived from an EMBL/GenBank/DDBJ whole genome shotgun (WGS) entry which is preliminary data.</text>
</comment>
<dbReference type="InterPro" id="IPR008253">
    <property type="entry name" value="Marvel"/>
</dbReference>
<reference evidence="7" key="1">
    <citation type="journal article" date="2023" name="Mol. Phylogenet. Evol.">
        <title>Genome-scale phylogeny and comparative genomics of the fungal order Sordariales.</title>
        <authorList>
            <person name="Hensen N."/>
            <person name="Bonometti L."/>
            <person name="Westerberg I."/>
            <person name="Brannstrom I.O."/>
            <person name="Guillou S."/>
            <person name="Cros-Aarteil S."/>
            <person name="Calhoun S."/>
            <person name="Haridas S."/>
            <person name="Kuo A."/>
            <person name="Mondo S."/>
            <person name="Pangilinan J."/>
            <person name="Riley R."/>
            <person name="LaButti K."/>
            <person name="Andreopoulos B."/>
            <person name="Lipzen A."/>
            <person name="Chen C."/>
            <person name="Yan M."/>
            <person name="Daum C."/>
            <person name="Ng V."/>
            <person name="Clum A."/>
            <person name="Steindorff A."/>
            <person name="Ohm R.A."/>
            <person name="Martin F."/>
            <person name="Silar P."/>
            <person name="Natvig D.O."/>
            <person name="Lalanne C."/>
            <person name="Gautier V."/>
            <person name="Ament-Velasquez S.L."/>
            <person name="Kruys A."/>
            <person name="Hutchinson M.I."/>
            <person name="Powell A.J."/>
            <person name="Barry K."/>
            <person name="Miller A.N."/>
            <person name="Grigoriev I.V."/>
            <person name="Debuchy R."/>
            <person name="Gladieux P."/>
            <person name="Hiltunen Thoren M."/>
            <person name="Johannesson H."/>
        </authorList>
    </citation>
    <scope>NUCLEOTIDE SEQUENCE</scope>
    <source>
        <strain evidence="7">CBS 560.94</strain>
    </source>
</reference>
<feature type="transmembrane region" description="Helical" evidence="5">
    <location>
        <begin position="84"/>
        <end position="104"/>
    </location>
</feature>
<dbReference type="Proteomes" id="UP001278500">
    <property type="component" value="Unassembled WGS sequence"/>
</dbReference>
<feature type="transmembrane region" description="Helical" evidence="5">
    <location>
        <begin position="116"/>
        <end position="134"/>
    </location>
</feature>
<evidence type="ECO:0000313" key="8">
    <source>
        <dbReference type="Proteomes" id="UP001278500"/>
    </source>
</evidence>
<evidence type="ECO:0000313" key="7">
    <source>
        <dbReference type="EMBL" id="KAK3345286.1"/>
    </source>
</evidence>
<feature type="domain" description="MARVEL" evidence="6">
    <location>
        <begin position="6"/>
        <end position="131"/>
    </location>
</feature>
<feature type="transmembrane region" description="Helical" evidence="5">
    <location>
        <begin position="12"/>
        <end position="31"/>
    </location>
</feature>